<evidence type="ECO:0000256" key="24">
    <source>
        <dbReference type="ARBA" id="ARBA00060472"/>
    </source>
</evidence>
<feature type="non-terminal residue" evidence="29">
    <location>
        <position position="1"/>
    </location>
</feature>
<evidence type="ECO:0000256" key="8">
    <source>
        <dbReference type="ARBA" id="ARBA00022692"/>
    </source>
</evidence>
<feature type="non-terminal residue" evidence="29">
    <location>
        <position position="1458"/>
    </location>
</feature>
<dbReference type="FunFam" id="2.60.40.10:FF:001685">
    <property type="entry name" value="phosphatidylinositol phosphatase PTPRQ isoform X2"/>
    <property type="match status" value="1"/>
</dbReference>
<evidence type="ECO:0000256" key="16">
    <source>
        <dbReference type="ARBA" id="ARBA00023170"/>
    </source>
</evidence>
<dbReference type="GO" id="GO:0009925">
    <property type="term" value="C:basal plasma membrane"/>
    <property type="evidence" value="ECO:0007669"/>
    <property type="project" value="UniProtKB-SubCell"/>
</dbReference>
<dbReference type="GO" id="GO:0043235">
    <property type="term" value="C:receptor complex"/>
    <property type="evidence" value="ECO:0007669"/>
    <property type="project" value="TreeGrafter"/>
</dbReference>
<keyword evidence="14" id="KW-0443">Lipid metabolism</keyword>
<dbReference type="GO" id="GO:0016324">
    <property type="term" value="C:apical plasma membrane"/>
    <property type="evidence" value="ECO:0007669"/>
    <property type="project" value="UniProtKB-SubCell"/>
</dbReference>
<evidence type="ECO:0000256" key="12">
    <source>
        <dbReference type="ARBA" id="ARBA00022912"/>
    </source>
</evidence>
<comment type="catalytic activity">
    <reaction evidence="21">
        <text>a 1,2-diacyl-sn-glycero-3-phospho-(1D-myo-inositol-3,4,5-trisphosphate) + H2O = a 1,2-diacyl-sn-glycero-3-phospho-(1D-myo-inositol-4,5-bisphosphate) + phosphate</text>
        <dbReference type="Rhea" id="RHEA:25017"/>
        <dbReference type="ChEBI" id="CHEBI:15377"/>
        <dbReference type="ChEBI" id="CHEBI:43474"/>
        <dbReference type="ChEBI" id="CHEBI:57836"/>
        <dbReference type="ChEBI" id="CHEBI:58456"/>
        <dbReference type="EC" id="3.1.3.67"/>
    </reaction>
    <physiologicalReaction direction="left-to-right" evidence="21">
        <dbReference type="Rhea" id="RHEA:25018"/>
    </physiologicalReaction>
</comment>
<dbReference type="PANTHER" id="PTHR46957">
    <property type="entry name" value="CYTOKINE RECEPTOR"/>
    <property type="match status" value="1"/>
</dbReference>
<dbReference type="InterPro" id="IPR036116">
    <property type="entry name" value="FN3_sf"/>
</dbReference>
<dbReference type="GO" id="GO:0004721">
    <property type="term" value="F:phosphoprotein phosphatase activity"/>
    <property type="evidence" value="ECO:0007669"/>
    <property type="project" value="UniProtKB-KW"/>
</dbReference>
<dbReference type="GO" id="GO:0006629">
    <property type="term" value="P:lipid metabolic process"/>
    <property type="evidence" value="ECO:0007669"/>
    <property type="project" value="UniProtKB-KW"/>
</dbReference>
<feature type="domain" description="Fibronectin type-III" evidence="28">
    <location>
        <begin position="1262"/>
        <end position="1355"/>
    </location>
</feature>
<evidence type="ECO:0000256" key="19">
    <source>
        <dbReference type="ARBA" id="ARBA00023273"/>
    </source>
</evidence>
<feature type="domain" description="Fibronectin type-III" evidence="28">
    <location>
        <begin position="1073"/>
        <end position="1165"/>
    </location>
</feature>
<dbReference type="SUPFAM" id="SSF49265">
    <property type="entry name" value="Fibronectin type III"/>
    <property type="match status" value="9"/>
</dbReference>
<evidence type="ECO:0000256" key="18">
    <source>
        <dbReference type="ARBA" id="ARBA00023264"/>
    </source>
</evidence>
<feature type="domain" description="Fibronectin type-III" evidence="28">
    <location>
        <begin position="5"/>
        <end position="95"/>
    </location>
</feature>
<evidence type="ECO:0000256" key="17">
    <source>
        <dbReference type="ARBA" id="ARBA00023180"/>
    </source>
</evidence>
<evidence type="ECO:0000256" key="11">
    <source>
        <dbReference type="ARBA" id="ARBA00022801"/>
    </source>
</evidence>
<feature type="domain" description="Fibronectin type-III" evidence="28">
    <location>
        <begin position="589"/>
        <end position="687"/>
    </location>
</feature>
<evidence type="ECO:0000256" key="27">
    <source>
        <dbReference type="ARBA" id="ARBA00082323"/>
    </source>
</evidence>
<dbReference type="FunFam" id="2.60.40.10:FF:001431">
    <property type="entry name" value="phosphatidylinositol phosphatase PTPRQ isoform X1"/>
    <property type="match status" value="1"/>
</dbReference>
<evidence type="ECO:0000256" key="21">
    <source>
        <dbReference type="ARBA" id="ARBA00043760"/>
    </source>
</evidence>
<evidence type="ECO:0000256" key="2">
    <source>
        <dbReference type="ARBA" id="ARBA00004645"/>
    </source>
</evidence>
<name>A0A091KR01_9AVES</name>
<dbReference type="FunFam" id="2.60.40.10:FF:002575">
    <property type="entry name" value="Protein tyrosine phosphatase, receptor type Q"/>
    <property type="match status" value="1"/>
</dbReference>
<keyword evidence="9" id="KW-0732">Signal</keyword>
<protein>
    <recommendedName>
        <fullName evidence="26">Phosphatidylinositol phosphatase PTPRQ</fullName>
        <ecNumber evidence="6">3.1.3.67</ecNumber>
        <ecNumber evidence="5">3.1.3.86</ecNumber>
        <ecNumber evidence="4">3.1.3.95</ecNumber>
    </recommendedName>
    <alternativeName>
        <fullName evidence="27">Receptor-type tyrosine-protein phosphatase Q</fullName>
    </alternativeName>
</protein>
<evidence type="ECO:0000256" key="25">
    <source>
        <dbReference type="ARBA" id="ARBA00063599"/>
    </source>
</evidence>
<comment type="subunit">
    <text evidence="25">Interacts with TPRN. TPRN, CLIC5 and PTPQR form concentric rings at the base of stereocilia and may form a complex.</text>
</comment>
<feature type="domain" description="Fibronectin type-III" evidence="28">
    <location>
        <begin position="783"/>
        <end position="870"/>
    </location>
</feature>
<dbReference type="FunFam" id="2.60.40.10:FF:000478">
    <property type="entry name" value="Protein tyrosine phosphatase, receptor type Q"/>
    <property type="match status" value="2"/>
</dbReference>
<dbReference type="InterPro" id="IPR050713">
    <property type="entry name" value="RTP_Phos/Ushers"/>
</dbReference>
<evidence type="ECO:0000256" key="15">
    <source>
        <dbReference type="ARBA" id="ARBA00023136"/>
    </source>
</evidence>
<dbReference type="SMART" id="SM00060">
    <property type="entry name" value="FN3"/>
    <property type="match status" value="14"/>
</dbReference>
<dbReference type="GO" id="GO:0032420">
    <property type="term" value="C:stereocilium"/>
    <property type="evidence" value="ECO:0007669"/>
    <property type="project" value="UniProtKB-SubCell"/>
</dbReference>
<dbReference type="EC" id="3.1.3.95" evidence="4"/>
<feature type="domain" description="Fibronectin type-III" evidence="28">
    <location>
        <begin position="689"/>
        <end position="778"/>
    </location>
</feature>
<feature type="domain" description="Fibronectin type-III" evidence="28">
    <location>
        <begin position="195"/>
        <end position="293"/>
    </location>
</feature>
<evidence type="ECO:0000256" key="1">
    <source>
        <dbReference type="ARBA" id="ARBA00004247"/>
    </source>
</evidence>
<keyword evidence="16" id="KW-0675">Receptor</keyword>
<keyword evidence="18" id="KW-1208">Phospholipid metabolism</keyword>
<evidence type="ECO:0000256" key="7">
    <source>
        <dbReference type="ARBA" id="ARBA00022475"/>
    </source>
</evidence>
<proteinExistence type="inferred from homology"/>
<keyword evidence="13" id="KW-1133">Transmembrane helix</keyword>
<dbReference type="FunFam" id="2.60.40.10:FF:000937">
    <property type="entry name" value="phosphatidylinositol phosphatase PTPRQ isoform X1"/>
    <property type="match status" value="1"/>
</dbReference>
<dbReference type="InterPro" id="IPR003961">
    <property type="entry name" value="FN3_dom"/>
</dbReference>
<dbReference type="Pfam" id="PF00041">
    <property type="entry name" value="fn3"/>
    <property type="match status" value="12"/>
</dbReference>
<evidence type="ECO:0000313" key="30">
    <source>
        <dbReference type="Proteomes" id="UP000053330"/>
    </source>
</evidence>
<evidence type="ECO:0000256" key="14">
    <source>
        <dbReference type="ARBA" id="ARBA00023098"/>
    </source>
</evidence>
<dbReference type="GO" id="GO:0034485">
    <property type="term" value="F:phosphatidylinositol-3,4,5-trisphosphate 5-phosphatase activity"/>
    <property type="evidence" value="ECO:0007669"/>
    <property type="project" value="UniProtKB-EC"/>
</dbReference>
<dbReference type="FunFam" id="2.60.40.10:FF:001474">
    <property type="entry name" value="Protein tyrosine phosphatase, receptor type Q"/>
    <property type="match status" value="1"/>
</dbReference>
<comment type="catalytic activity">
    <reaction evidence="20">
        <text>a 1,2-diacyl-sn-glycero-3-phospho-(1D-myo-inositol-3,4,5-trisphosphate) + H2O = a 1,2-diacyl-sn-glycero-3-phospho-(1D-myo-inositol-3,4-bisphosphate) + phosphate</text>
        <dbReference type="Rhea" id="RHEA:25528"/>
        <dbReference type="ChEBI" id="CHEBI:15377"/>
        <dbReference type="ChEBI" id="CHEBI:43474"/>
        <dbReference type="ChEBI" id="CHEBI:57658"/>
        <dbReference type="ChEBI" id="CHEBI:57836"/>
        <dbReference type="EC" id="3.1.3.86"/>
    </reaction>
    <physiologicalReaction direction="left-to-right" evidence="20">
        <dbReference type="Rhea" id="RHEA:25529"/>
    </physiologicalReaction>
</comment>
<dbReference type="PRINTS" id="PR00014">
    <property type="entry name" value="FNTYPEIII"/>
</dbReference>
<dbReference type="Gene3D" id="2.60.40.10">
    <property type="entry name" value="Immunoglobulins"/>
    <property type="match status" value="14"/>
</dbReference>
<feature type="domain" description="Fibronectin type-III" evidence="28">
    <location>
        <begin position="969"/>
        <end position="1068"/>
    </location>
</feature>
<keyword evidence="11" id="KW-0378">Hydrolase</keyword>
<dbReference type="EC" id="3.1.3.67" evidence="6"/>
<keyword evidence="12" id="KW-0904">Protein phosphatase</keyword>
<keyword evidence="8" id="KW-0812">Transmembrane</keyword>
<dbReference type="PROSITE" id="PS50853">
    <property type="entry name" value="FN3"/>
    <property type="match status" value="13"/>
</dbReference>
<feature type="domain" description="Fibronectin type-III" evidence="28">
    <location>
        <begin position="96"/>
        <end position="191"/>
    </location>
</feature>
<dbReference type="FunFam" id="2.60.40.10:FF:001147">
    <property type="entry name" value="phosphatidylinositol phosphatase PTPRQ isoform X3"/>
    <property type="match status" value="1"/>
</dbReference>
<dbReference type="EC" id="3.1.3.86" evidence="5"/>
<dbReference type="InterPro" id="IPR013783">
    <property type="entry name" value="Ig-like_fold"/>
</dbReference>
<comment type="similarity">
    <text evidence="3">Belongs to the protein-tyrosine phosphatase family. Receptor class 2A subfamily.</text>
</comment>
<gene>
    <name evidence="29" type="ORF">N324_12564</name>
</gene>
<evidence type="ECO:0000256" key="9">
    <source>
        <dbReference type="ARBA" id="ARBA00022729"/>
    </source>
</evidence>
<evidence type="ECO:0000256" key="22">
    <source>
        <dbReference type="ARBA" id="ARBA00045090"/>
    </source>
</evidence>
<comment type="catalytic activity">
    <reaction evidence="23">
        <text>a 1,2-diacyl-sn-glycero-3-phospho-(1D-myo-inositol-3,5-bisphosphate) + H2O = a 1,2-diacyl-sn-glycero-3-phospho-(1D-myo-inositol-3-phosphate) + phosphate</text>
        <dbReference type="Rhea" id="RHEA:32955"/>
        <dbReference type="ChEBI" id="CHEBI:15377"/>
        <dbReference type="ChEBI" id="CHEBI:43474"/>
        <dbReference type="ChEBI" id="CHEBI:57923"/>
        <dbReference type="ChEBI" id="CHEBI:58088"/>
    </reaction>
    <physiologicalReaction direction="left-to-right" evidence="23">
        <dbReference type="Rhea" id="RHEA:32956"/>
    </physiologicalReaction>
</comment>
<keyword evidence="17" id="KW-0325">Glycoprotein</keyword>
<comment type="subcellular location">
    <subcellularLocation>
        <location evidence="1">Apical cell membrane</location>
        <topology evidence="1">Single-pass type I membrane protein</topology>
    </subcellularLocation>
    <subcellularLocation>
        <location evidence="24">Basal cell membrane</location>
        <topology evidence="24">Single-pass type I membrane protein</topology>
    </subcellularLocation>
    <subcellularLocation>
        <location evidence="2">Cell projection</location>
        <location evidence="2">Stereocilium</location>
    </subcellularLocation>
</comment>
<dbReference type="GO" id="GO:0016314">
    <property type="term" value="F:phosphatidylinositol-3,4,5-trisphosphate 3-phosphatase activity"/>
    <property type="evidence" value="ECO:0007669"/>
    <property type="project" value="UniProtKB-EC"/>
</dbReference>
<evidence type="ECO:0000256" key="6">
    <source>
        <dbReference type="ARBA" id="ARBA00013015"/>
    </source>
</evidence>
<reference evidence="29 30" key="1">
    <citation type="submission" date="2014-04" db="EMBL/GenBank/DDBJ databases">
        <title>Genome evolution of avian class.</title>
        <authorList>
            <person name="Zhang G."/>
            <person name="Li C."/>
        </authorList>
    </citation>
    <scope>NUCLEOTIDE SEQUENCE [LARGE SCALE GENOMIC DNA]</scope>
    <source>
        <strain evidence="29">BGI_N324</strain>
    </source>
</reference>
<evidence type="ECO:0000256" key="20">
    <source>
        <dbReference type="ARBA" id="ARBA00023377"/>
    </source>
</evidence>
<comment type="catalytic activity">
    <reaction evidence="22">
        <text>a 1,2-diacyl-sn-glycero-3-phospho-(1D-myo-inositol-3,5-bisphosphate) + H2O = a 1,2-diacyl-sn-glycero-3-phospho-(1D-myo-inositol-5-phosphate) + phosphate</text>
        <dbReference type="Rhea" id="RHEA:39019"/>
        <dbReference type="ChEBI" id="CHEBI:15377"/>
        <dbReference type="ChEBI" id="CHEBI:43474"/>
        <dbReference type="ChEBI" id="CHEBI:57795"/>
        <dbReference type="ChEBI" id="CHEBI:57923"/>
        <dbReference type="EC" id="3.1.3.95"/>
    </reaction>
    <physiologicalReaction direction="left-to-right" evidence="22">
        <dbReference type="Rhea" id="RHEA:39020"/>
    </physiologicalReaction>
</comment>
<dbReference type="CDD" id="cd00063">
    <property type="entry name" value="FN3"/>
    <property type="match status" value="13"/>
</dbReference>
<accession>A0A091KR01</accession>
<evidence type="ECO:0000259" key="28">
    <source>
        <dbReference type="PROSITE" id="PS50853"/>
    </source>
</evidence>
<evidence type="ECO:0000256" key="26">
    <source>
        <dbReference type="ARBA" id="ARBA00071873"/>
    </source>
</evidence>
<keyword evidence="30" id="KW-1185">Reference proteome</keyword>
<dbReference type="PANTHER" id="PTHR46957:SF1">
    <property type="entry name" value="PHOSPHATIDYLINOSITOL PHOSPHATASE PTPRQ"/>
    <property type="match status" value="1"/>
</dbReference>
<evidence type="ECO:0000313" key="29">
    <source>
        <dbReference type="EMBL" id="KFP41933.1"/>
    </source>
</evidence>
<feature type="domain" description="Fibronectin type-III" evidence="28">
    <location>
        <begin position="1359"/>
        <end position="1445"/>
    </location>
</feature>
<feature type="domain" description="Fibronectin type-III" evidence="28">
    <location>
        <begin position="346"/>
        <end position="434"/>
    </location>
</feature>
<evidence type="ECO:0000256" key="13">
    <source>
        <dbReference type="ARBA" id="ARBA00022989"/>
    </source>
</evidence>
<evidence type="ECO:0000256" key="10">
    <source>
        <dbReference type="ARBA" id="ARBA00022737"/>
    </source>
</evidence>
<sequence length="1458" mass="160979">SEPAKPEGLKFFNVSSDSFSLYWRLPYGHVDRFHVDLIPDHGSVVILDLGVREYQADFSNTIPGTTYNVTVSAVSSSLYSSPASRTVTTNVTNPGPPVFLAGERVGSAGILLSWNTPLHPNGRILSYIVKYKEVCPWMQTAYTQVTTKPDSLEVLLTSLNPGTTYEIMVAAENSAGVGVFSDPFLFQTAESAPGKVVNLTVEALNYSAVNLIWFLPRQPNGKITSFKISVKHARSGIVVKDVLVKVEDLLSGRLPECNDNSESFLWSTTTPSTTFGKSTIPSRTTVTSNTEAPSQMSSVWNEPISFVITNLRPYTTYLFEVSAVTTEAGYIDSAIVRTPESVPEDPPQNFAKSNITARSFSVMWDPPTVVTGKFSYRVELYGPSGHILDNSTKDHKFVFSNLLPFTTYDVYVGAETSAGVGPKTNLTVFTPADVPGAVSDLHLAEVEATYIKIVWRKPQQPNGIITQYRVRVHVQETEVTLENTILDGKNKVLTNELYEGSAEMFSSIQTASPVVFTSVSGDNLPSINGAAELHSALGNQYTINILAEELSYVIKDLVPFTDYTVSVSAFTAVGEGPPSVLTVSTREQVPSSVQHISYKNISSSSVLLYWDPPANPNGKIIHYTVYAMELDTKRAFHTITSNNSLLMTGLKKYTNYKMRVAASTTIGESALSESYFFLFDFCISEPDSPPQNVELINVTATEINLRWLPPEQPNGLITHYEVLYSDSNDLFIKNASSTSISLCEMKPYTLYNISVRAFTRLGHGNQSSLPLVVRTSETVPDSAPENITYRNISSTEIELSFFPPSIPNGIIQTYTIYLKRTNGTEQRIINTTLLTLHLKKYTEYTIEVSASTTVGEGLRSSPLHILTDEDAPSSPAESLSVKQLSGVTMKLSWKPPLEPNGIILYYTVYVWNKILKRSVNVTETSLQFTDLENNYEYSAYLTASTRFGDGNIKSDTITFRTPEGAPSDPPKDVVYRNLTSTSIMLFWSPPQKPNGNILYYSVYLKNNSGIFIQNFTSYGNDSDVNMSQSAVLDDLAKYSHYTLWLTASTAVGDGNKTSEIIDVYTDQDIPDGSVENLVYQNISSSSVNVSWLPPSQPNGLVFFNVSLSLLQLGTSKILSFLTYNTSIIFDNLEKYSDYILKITPATDKGSSELHALSLHIRTDEDVPESAPIIKTFSNLSTTSVMLSWDPPVKPSGIIISYDLHLFGPERNNSFSTTDNFIILEDLLPFTLYSIYAAARTIKGSGPSAVLQFYTDESVPLAPPQNLTVTNYTADAVWLKWDPSPQPNGVIMRYNFKIYQNNTEKLFYQNISGSNHEANLVGLEPFSPYFISVSAYTKLGNGNQFSNAVQFTTMESVPDAVQNVNCIAISWQSILVQWDPPASSNGIITHYIITVEGNSTNFSSYDTLHTFRNLLSNITYQFKIKAATSAGDGEEQICNASTIPEKGKKLFKSIVLFNL</sequence>
<dbReference type="Proteomes" id="UP000053330">
    <property type="component" value="Unassembled WGS sequence"/>
</dbReference>
<dbReference type="EMBL" id="KK751538">
    <property type="protein sequence ID" value="KFP41933.1"/>
    <property type="molecule type" value="Genomic_DNA"/>
</dbReference>
<evidence type="ECO:0000256" key="23">
    <source>
        <dbReference type="ARBA" id="ARBA00052324"/>
    </source>
</evidence>
<keyword evidence="10" id="KW-0677">Repeat</keyword>
<dbReference type="GO" id="GO:0052629">
    <property type="term" value="F:phosphatidylinositol-3,5-bisphosphate 3-phosphatase activity"/>
    <property type="evidence" value="ECO:0007669"/>
    <property type="project" value="UniProtKB-EC"/>
</dbReference>
<evidence type="ECO:0000256" key="4">
    <source>
        <dbReference type="ARBA" id="ARBA00012903"/>
    </source>
</evidence>
<keyword evidence="7" id="KW-1003">Cell membrane</keyword>
<organism evidence="29 30">
    <name type="scientific">Chlamydotis macqueenii</name>
    <name type="common">Macqueen's bustard</name>
    <dbReference type="NCBI Taxonomy" id="187382"/>
    <lineage>
        <taxon>Eukaryota</taxon>
        <taxon>Metazoa</taxon>
        <taxon>Chordata</taxon>
        <taxon>Craniata</taxon>
        <taxon>Vertebrata</taxon>
        <taxon>Euteleostomi</taxon>
        <taxon>Archelosauria</taxon>
        <taxon>Archosauria</taxon>
        <taxon>Dinosauria</taxon>
        <taxon>Saurischia</taxon>
        <taxon>Theropoda</taxon>
        <taxon>Coelurosauria</taxon>
        <taxon>Aves</taxon>
        <taxon>Neognathae</taxon>
        <taxon>Neoaves</taxon>
        <taxon>Otidimorphae</taxon>
        <taxon>Otidiformes</taxon>
        <taxon>Otididae</taxon>
        <taxon>Chlamydotis</taxon>
    </lineage>
</organism>
<evidence type="ECO:0000256" key="5">
    <source>
        <dbReference type="ARBA" id="ARBA00012981"/>
    </source>
</evidence>
<keyword evidence="19" id="KW-0966">Cell projection</keyword>
<feature type="domain" description="Fibronectin type-III" evidence="28">
    <location>
        <begin position="1170"/>
        <end position="1257"/>
    </location>
</feature>
<dbReference type="FunFam" id="2.60.40.10:FF:000869">
    <property type="entry name" value="Protein tyrosine phosphatase, receptor type Q"/>
    <property type="match status" value="1"/>
</dbReference>
<feature type="domain" description="Fibronectin type-III" evidence="28">
    <location>
        <begin position="875"/>
        <end position="964"/>
    </location>
</feature>
<keyword evidence="15" id="KW-0472">Membrane</keyword>
<evidence type="ECO:0000256" key="3">
    <source>
        <dbReference type="ARBA" id="ARBA00010504"/>
    </source>
</evidence>